<feature type="domain" description="Cyclic nucleotide-binding" evidence="6">
    <location>
        <begin position="315"/>
        <end position="414"/>
    </location>
</feature>
<dbReference type="SUPFAM" id="SSF56112">
    <property type="entry name" value="Protein kinase-like (PK-like)"/>
    <property type="match status" value="1"/>
</dbReference>
<dbReference type="InterPro" id="IPR018490">
    <property type="entry name" value="cNMP-bd_dom_sf"/>
</dbReference>
<dbReference type="InterPro" id="IPR014710">
    <property type="entry name" value="RmlC-like_jellyroll"/>
</dbReference>
<dbReference type="GO" id="GO:0010506">
    <property type="term" value="P:regulation of autophagy"/>
    <property type="evidence" value="ECO:0007669"/>
    <property type="project" value="InterPro"/>
</dbReference>
<dbReference type="SMART" id="SM00100">
    <property type="entry name" value="cNMP"/>
    <property type="match status" value="1"/>
</dbReference>
<keyword evidence="3" id="KW-0067">ATP-binding</keyword>
<comment type="caution">
    <text evidence="7">The sequence shown here is derived from an EMBL/GenBank/DDBJ whole genome shotgun (WGS) entry which is preliminary data.</text>
</comment>
<evidence type="ECO:0000256" key="3">
    <source>
        <dbReference type="ARBA" id="ARBA00022840"/>
    </source>
</evidence>
<dbReference type="Gene3D" id="2.60.120.10">
    <property type="entry name" value="Jelly Rolls"/>
    <property type="match status" value="1"/>
</dbReference>
<dbReference type="InterPro" id="IPR000595">
    <property type="entry name" value="cNMP-bd_dom"/>
</dbReference>
<dbReference type="InterPro" id="IPR011009">
    <property type="entry name" value="Kinase-like_dom_sf"/>
</dbReference>
<evidence type="ECO:0000256" key="1">
    <source>
        <dbReference type="ARBA" id="ARBA00022535"/>
    </source>
</evidence>
<dbReference type="SMART" id="SM00220">
    <property type="entry name" value="S_TKc"/>
    <property type="match status" value="1"/>
</dbReference>
<dbReference type="InterPro" id="IPR000719">
    <property type="entry name" value="Prot_kinase_dom"/>
</dbReference>
<proteinExistence type="predicted"/>
<gene>
    <name evidence="7" type="primary">prkC_15</name>
    <name evidence="7" type="ORF">GALL_165250</name>
</gene>
<dbReference type="InterPro" id="IPR017441">
    <property type="entry name" value="Protein_kinase_ATP_BS"/>
</dbReference>
<dbReference type="InterPro" id="IPR045269">
    <property type="entry name" value="Atg1-like"/>
</dbReference>
<dbReference type="PROSITE" id="PS00108">
    <property type="entry name" value="PROTEIN_KINASE_ST"/>
    <property type="match status" value="1"/>
</dbReference>
<sequence>MEQGLVRVDSVHFFSEQNTKMQQPGALGKYTLTKKLGQGATSTVYLAFDPFAKREVAIKVLKQEILSDPRMGKLYQRQLDNEASLVGKLSHPHIVSIYDALIGDDASHIVMEYVSGGTLEKYAEPDNLLPVDRVVDYMFKCCRALNYAQFNGVIHRDIKPANMLLTEDGDIKISDMGAALLLDIEQTQINNIGSPGYMSPEQLRSEALTHQTDIYSLGVVMFRLLTGYLPYKAENLPALCQLILHATPPTLRSLRPDIPPQLEQVVLRAMHRDKVERYQNWKDFGSDLAALGRFEQKAIDINQTEKFSTLREMSLFKDFTDIELWEILRAGEWQKQPPQTVLMREDEMGDVFYIIIEGSVSVTKNGRLLNLIRSDDCFGEMAYISGRVVPRSATVTAGTEVTVLKISPAQLAKLSDHCQLHFNQAFLRVMADRLRMADDRFAKLAN</sequence>
<dbReference type="Gene3D" id="1.10.510.10">
    <property type="entry name" value="Transferase(Phosphotransferase) domain 1"/>
    <property type="match status" value="1"/>
</dbReference>
<keyword evidence="7" id="KW-0418">Kinase</keyword>
<dbReference type="PROSITE" id="PS50042">
    <property type="entry name" value="CNMP_BINDING_3"/>
    <property type="match status" value="1"/>
</dbReference>
<name>A0A1J5S0E3_9ZZZZ</name>
<organism evidence="7">
    <name type="scientific">mine drainage metagenome</name>
    <dbReference type="NCBI Taxonomy" id="410659"/>
    <lineage>
        <taxon>unclassified sequences</taxon>
        <taxon>metagenomes</taxon>
        <taxon>ecological metagenomes</taxon>
    </lineage>
</organism>
<dbReference type="PROSITE" id="PS00107">
    <property type="entry name" value="PROTEIN_KINASE_ATP"/>
    <property type="match status" value="1"/>
</dbReference>
<dbReference type="PROSITE" id="PS50011">
    <property type="entry name" value="PROTEIN_KINASE_DOM"/>
    <property type="match status" value="1"/>
</dbReference>
<keyword evidence="7" id="KW-0808">Transferase</keyword>
<evidence type="ECO:0000313" key="7">
    <source>
        <dbReference type="EMBL" id="OIR01435.1"/>
    </source>
</evidence>
<keyword evidence="2" id="KW-0547">Nucleotide-binding</keyword>
<evidence type="ECO:0000256" key="4">
    <source>
        <dbReference type="ARBA" id="ARBA00022992"/>
    </source>
</evidence>
<protein>
    <submittedName>
        <fullName evidence="7">Serine/threonine-protein kinase PrkC</fullName>
        <ecNumber evidence="7">2.7.11.1</ecNumber>
    </submittedName>
</protein>
<keyword evidence="1" id="KW-0140">cGMP</keyword>
<dbReference type="SUPFAM" id="SSF51206">
    <property type="entry name" value="cAMP-binding domain-like"/>
    <property type="match status" value="1"/>
</dbReference>
<dbReference type="GO" id="GO:0004674">
    <property type="term" value="F:protein serine/threonine kinase activity"/>
    <property type="evidence" value="ECO:0007669"/>
    <property type="project" value="UniProtKB-EC"/>
</dbReference>
<dbReference type="Pfam" id="PF00069">
    <property type="entry name" value="Pkinase"/>
    <property type="match status" value="1"/>
</dbReference>
<dbReference type="EC" id="2.7.11.1" evidence="7"/>
<dbReference type="GO" id="GO:0005524">
    <property type="term" value="F:ATP binding"/>
    <property type="evidence" value="ECO:0007669"/>
    <property type="project" value="UniProtKB-KW"/>
</dbReference>
<dbReference type="GO" id="GO:0030553">
    <property type="term" value="F:cGMP binding"/>
    <property type="evidence" value="ECO:0007669"/>
    <property type="project" value="UniProtKB-KW"/>
</dbReference>
<dbReference type="Gene3D" id="3.30.200.20">
    <property type="entry name" value="Phosphorylase Kinase, domain 1"/>
    <property type="match status" value="1"/>
</dbReference>
<dbReference type="CDD" id="cd14014">
    <property type="entry name" value="STKc_PknB_like"/>
    <property type="match status" value="1"/>
</dbReference>
<dbReference type="GO" id="GO:0005737">
    <property type="term" value="C:cytoplasm"/>
    <property type="evidence" value="ECO:0007669"/>
    <property type="project" value="TreeGrafter"/>
</dbReference>
<dbReference type="InterPro" id="IPR008271">
    <property type="entry name" value="Ser/Thr_kinase_AS"/>
</dbReference>
<evidence type="ECO:0000256" key="2">
    <source>
        <dbReference type="ARBA" id="ARBA00022741"/>
    </source>
</evidence>
<dbReference type="PANTHER" id="PTHR24348">
    <property type="entry name" value="SERINE/THREONINE-PROTEIN KINASE UNC-51-RELATED"/>
    <property type="match status" value="1"/>
</dbReference>
<reference evidence="7" key="1">
    <citation type="submission" date="2016-10" db="EMBL/GenBank/DDBJ databases">
        <title>Sequence of Gallionella enrichment culture.</title>
        <authorList>
            <person name="Poehlein A."/>
            <person name="Muehling M."/>
            <person name="Daniel R."/>
        </authorList>
    </citation>
    <scope>NUCLEOTIDE SEQUENCE</scope>
</reference>
<keyword evidence="4" id="KW-0142">cGMP-binding</keyword>
<dbReference type="EMBL" id="MLJW01000084">
    <property type="protein sequence ID" value="OIR01435.1"/>
    <property type="molecule type" value="Genomic_DNA"/>
</dbReference>
<dbReference type="CDD" id="cd00038">
    <property type="entry name" value="CAP_ED"/>
    <property type="match status" value="1"/>
</dbReference>
<dbReference type="AlphaFoldDB" id="A0A1J5S0E3"/>
<evidence type="ECO:0000259" key="5">
    <source>
        <dbReference type="PROSITE" id="PS50011"/>
    </source>
</evidence>
<feature type="domain" description="Protein kinase" evidence="5">
    <location>
        <begin position="30"/>
        <end position="291"/>
    </location>
</feature>
<dbReference type="Pfam" id="PF00027">
    <property type="entry name" value="cNMP_binding"/>
    <property type="match status" value="1"/>
</dbReference>
<accession>A0A1J5S0E3</accession>
<dbReference type="PANTHER" id="PTHR24348:SF68">
    <property type="entry name" value="SERINE_THREONINE-PROTEIN KINASE ATG1C"/>
    <property type="match status" value="1"/>
</dbReference>
<evidence type="ECO:0000259" key="6">
    <source>
        <dbReference type="PROSITE" id="PS50042"/>
    </source>
</evidence>